<comment type="caution">
    <text evidence="3">The sequence shown here is derived from an EMBL/GenBank/DDBJ whole genome shotgun (WGS) entry which is preliminary data.</text>
</comment>
<feature type="compositionally biased region" description="Polar residues" evidence="1">
    <location>
        <begin position="1"/>
        <end position="11"/>
    </location>
</feature>
<dbReference type="AlphaFoldDB" id="A0A5F0KEY8"/>
<dbReference type="EMBL" id="QORK01000005">
    <property type="protein sequence ID" value="TFF82934.1"/>
    <property type="molecule type" value="Genomic_DNA"/>
</dbReference>
<evidence type="ECO:0000313" key="3">
    <source>
        <dbReference type="EMBL" id="TFF82934.1"/>
    </source>
</evidence>
<dbReference type="Proteomes" id="UP000297914">
    <property type="component" value="Unassembled WGS sequence"/>
</dbReference>
<dbReference type="EMBL" id="QORL01000005">
    <property type="protein sequence ID" value="TFF79665.1"/>
    <property type="molecule type" value="Genomic_DNA"/>
</dbReference>
<dbReference type="Proteomes" id="UP000297720">
    <property type="component" value="Unassembled WGS sequence"/>
</dbReference>
<feature type="region of interest" description="Disordered" evidence="1">
    <location>
        <begin position="1"/>
        <end position="20"/>
    </location>
</feature>
<protein>
    <submittedName>
        <fullName evidence="3">Uncharacterized protein</fullName>
    </submittedName>
</protein>
<evidence type="ECO:0000313" key="4">
    <source>
        <dbReference type="Proteomes" id="UP000297720"/>
    </source>
</evidence>
<evidence type="ECO:0000256" key="1">
    <source>
        <dbReference type="SAM" id="MobiDB-lite"/>
    </source>
</evidence>
<keyword evidence="4" id="KW-1185">Reference proteome</keyword>
<sequence>MTYLSHNTQKGTLAAHKSKRERAQWCKSTGAEAITMEQAKTLRPTWNAADWRRFTAMADYQD</sequence>
<evidence type="ECO:0000313" key="2">
    <source>
        <dbReference type="EMBL" id="TFF79665.1"/>
    </source>
</evidence>
<proteinExistence type="predicted"/>
<organism evidence="3 5">
    <name type="scientific">Aeromonas taiwanensis</name>
    <dbReference type="NCBI Taxonomy" id="633417"/>
    <lineage>
        <taxon>Bacteria</taxon>
        <taxon>Pseudomonadati</taxon>
        <taxon>Pseudomonadota</taxon>
        <taxon>Gammaproteobacteria</taxon>
        <taxon>Aeromonadales</taxon>
        <taxon>Aeromonadaceae</taxon>
        <taxon>Aeromonas</taxon>
    </lineage>
</organism>
<gene>
    <name evidence="2" type="ORF">DRM93_04185</name>
    <name evidence="3" type="ORF">DRM94_04185</name>
</gene>
<evidence type="ECO:0000313" key="5">
    <source>
        <dbReference type="Proteomes" id="UP000297914"/>
    </source>
</evidence>
<reference evidence="3 5" key="1">
    <citation type="submission" date="2018-06" db="EMBL/GenBank/DDBJ databases">
        <title>Occurrence of a novel blaKPC-2- and qnrS2- harbouring IncP6 plasmid from Aeromonas taiwanensis isolates recovered from the river sediments.</title>
        <authorList>
            <person name="Zheng B."/>
            <person name="Yu X."/>
            <person name="Xiao Y."/>
        </authorList>
    </citation>
    <scope>NUCLEOTIDE SEQUENCE [LARGE SCALE GENOMIC DNA]</scope>
    <source>
        <strain evidence="2 4">1713</strain>
        <strain evidence="3 5">198</strain>
    </source>
</reference>
<accession>A0A5F0KEY8</accession>
<name>A0A5F0KEY8_9GAMM</name>